<evidence type="ECO:0000313" key="1">
    <source>
        <dbReference type="EMBL" id="MXN46705.1"/>
    </source>
</evidence>
<proteinExistence type="predicted"/>
<dbReference type="Pfam" id="PF09981">
    <property type="entry name" value="DUF2218"/>
    <property type="match status" value="1"/>
</dbReference>
<accession>A0A6N8SC96</accession>
<dbReference type="AlphaFoldDB" id="A0A6N8SC96"/>
<sequence length="96" mass="10861">MIESTAYLSTEHGAKYLVQLCKHFAHKVDVTYSDNHGECRFDRGVATLDADAEGLRMTVKAADEEGLGWGQSVIESHLVRFAFREELGAFDWQRQI</sequence>
<dbReference type="PIRSF" id="PIRSF028291">
    <property type="entry name" value="UCP028291"/>
    <property type="match status" value="1"/>
</dbReference>
<comment type="caution">
    <text evidence="1">The sequence shown here is derived from an EMBL/GenBank/DDBJ whole genome shotgun (WGS) entry which is preliminary data.</text>
</comment>
<dbReference type="RefSeq" id="WP_202402666.1">
    <property type="nucleotide sequence ID" value="NZ_JAODWE010000004.1"/>
</dbReference>
<keyword evidence="2" id="KW-1185">Reference proteome</keyword>
<organism evidence="1 2">
    <name type="scientific">Shinella kummerowiae</name>
    <dbReference type="NCBI Taxonomy" id="417745"/>
    <lineage>
        <taxon>Bacteria</taxon>
        <taxon>Pseudomonadati</taxon>
        <taxon>Pseudomonadota</taxon>
        <taxon>Alphaproteobacteria</taxon>
        <taxon>Hyphomicrobiales</taxon>
        <taxon>Rhizobiaceae</taxon>
        <taxon>Shinella</taxon>
    </lineage>
</organism>
<dbReference type="Gene3D" id="3.30.310.50">
    <property type="entry name" value="Alpha-D-phosphohexomutase, C-terminal domain"/>
    <property type="match status" value="1"/>
</dbReference>
<dbReference type="InterPro" id="IPR014543">
    <property type="entry name" value="UCP028291"/>
</dbReference>
<name>A0A6N8SC96_9HYPH</name>
<evidence type="ECO:0000313" key="2">
    <source>
        <dbReference type="Proteomes" id="UP000435802"/>
    </source>
</evidence>
<protein>
    <submittedName>
        <fullName evidence="1">DUF2218 domain-containing protein</fullName>
    </submittedName>
</protein>
<dbReference type="EMBL" id="WUMK01000005">
    <property type="protein sequence ID" value="MXN46705.1"/>
    <property type="molecule type" value="Genomic_DNA"/>
</dbReference>
<dbReference type="Proteomes" id="UP000435802">
    <property type="component" value="Unassembled WGS sequence"/>
</dbReference>
<reference evidence="1 2" key="1">
    <citation type="submission" date="2019-12" db="EMBL/GenBank/DDBJ databases">
        <title>Shinella kummerowiae sp. nov., a symbiotic bacterium isolated from root nodules of the herbal legume Kummerowia stipulacea.</title>
        <authorList>
            <person name="Gao J."/>
        </authorList>
    </citation>
    <scope>NUCLEOTIDE SEQUENCE [LARGE SCALE GENOMIC DNA]</scope>
    <source>
        <strain evidence="1 2">CCBAU 25048</strain>
    </source>
</reference>
<gene>
    <name evidence="1" type="ORF">GR138_16030</name>
</gene>